<dbReference type="OrthoDB" id="9784272at2"/>
<evidence type="ECO:0000313" key="9">
    <source>
        <dbReference type="Proteomes" id="UP000199323"/>
    </source>
</evidence>
<dbReference type="SUPFAM" id="SSF88659">
    <property type="entry name" value="Sigma3 and sigma4 domains of RNA polymerase sigma factors"/>
    <property type="match status" value="1"/>
</dbReference>
<proteinExistence type="inferred from homology"/>
<evidence type="ECO:0000256" key="5">
    <source>
        <dbReference type="ARBA" id="ARBA00023163"/>
    </source>
</evidence>
<evidence type="ECO:0000256" key="4">
    <source>
        <dbReference type="ARBA" id="ARBA00023125"/>
    </source>
</evidence>
<dbReference type="CDD" id="cd06171">
    <property type="entry name" value="Sigma70_r4"/>
    <property type="match status" value="1"/>
</dbReference>
<comment type="similarity">
    <text evidence="1">Belongs to the sigma-70 factor family. ECF subfamily.</text>
</comment>
<dbReference type="InterPro" id="IPR039425">
    <property type="entry name" value="RNA_pol_sigma-70-like"/>
</dbReference>
<dbReference type="NCBIfam" id="TIGR02937">
    <property type="entry name" value="sigma70-ECF"/>
    <property type="match status" value="1"/>
</dbReference>
<keyword evidence="9" id="KW-1185">Reference proteome</keyword>
<dbReference type="InterPro" id="IPR014284">
    <property type="entry name" value="RNA_pol_sigma-70_dom"/>
</dbReference>
<dbReference type="PANTHER" id="PTHR43133">
    <property type="entry name" value="RNA POLYMERASE ECF-TYPE SIGMA FACTO"/>
    <property type="match status" value="1"/>
</dbReference>
<evidence type="ECO:0000259" key="7">
    <source>
        <dbReference type="Pfam" id="PF04545"/>
    </source>
</evidence>
<dbReference type="InterPro" id="IPR013324">
    <property type="entry name" value="RNA_pol_sigma_r3/r4-like"/>
</dbReference>
<dbReference type="STRING" id="380248.SAMN05216251_12860"/>
<dbReference type="GO" id="GO:0006352">
    <property type="term" value="P:DNA-templated transcription initiation"/>
    <property type="evidence" value="ECO:0007669"/>
    <property type="project" value="InterPro"/>
</dbReference>
<feature type="domain" description="RNA polymerase sigma-70 region 2" evidence="6">
    <location>
        <begin position="63"/>
        <end position="130"/>
    </location>
</feature>
<dbReference type="InterPro" id="IPR007630">
    <property type="entry name" value="RNA_pol_sigma70_r4"/>
</dbReference>
<dbReference type="InterPro" id="IPR007627">
    <property type="entry name" value="RNA_pol_sigma70_r2"/>
</dbReference>
<dbReference type="Gene3D" id="1.10.1740.10">
    <property type="match status" value="1"/>
</dbReference>
<dbReference type="Gene3D" id="1.10.10.10">
    <property type="entry name" value="Winged helix-like DNA-binding domain superfamily/Winged helix DNA-binding domain"/>
    <property type="match status" value="1"/>
</dbReference>
<dbReference type="GO" id="GO:0016987">
    <property type="term" value="F:sigma factor activity"/>
    <property type="evidence" value="ECO:0007669"/>
    <property type="project" value="UniProtKB-KW"/>
</dbReference>
<dbReference type="PANTHER" id="PTHR43133:SF66">
    <property type="entry name" value="ECF RNA POLYMERASE SIGMA FACTOR SIGK"/>
    <property type="match status" value="1"/>
</dbReference>
<name>A0A1I2LJH4_9ACTN</name>
<feature type="domain" description="RNA polymerase sigma-70 region 4" evidence="7">
    <location>
        <begin position="167"/>
        <end position="215"/>
    </location>
</feature>
<keyword evidence="5" id="KW-0804">Transcription</keyword>
<dbReference type="Pfam" id="PF04545">
    <property type="entry name" value="Sigma70_r4"/>
    <property type="match status" value="1"/>
</dbReference>
<dbReference type="InterPro" id="IPR036388">
    <property type="entry name" value="WH-like_DNA-bd_sf"/>
</dbReference>
<dbReference type="EMBL" id="FONG01000028">
    <property type="protein sequence ID" value="SFF77587.1"/>
    <property type="molecule type" value="Genomic_DNA"/>
</dbReference>
<evidence type="ECO:0000256" key="1">
    <source>
        <dbReference type="ARBA" id="ARBA00010641"/>
    </source>
</evidence>
<dbReference type="Pfam" id="PF04542">
    <property type="entry name" value="Sigma70_r2"/>
    <property type="match status" value="1"/>
</dbReference>
<dbReference type="SUPFAM" id="SSF88946">
    <property type="entry name" value="Sigma2 domain of RNA polymerase sigma factors"/>
    <property type="match status" value="1"/>
</dbReference>
<keyword evidence="3" id="KW-0731">Sigma factor</keyword>
<gene>
    <name evidence="8" type="ORF">SAMN05216251_12860</name>
</gene>
<protein>
    <submittedName>
        <fullName evidence="8">RNA polymerase sigma-70 factor, ECF subfamily</fullName>
    </submittedName>
</protein>
<evidence type="ECO:0000259" key="6">
    <source>
        <dbReference type="Pfam" id="PF04542"/>
    </source>
</evidence>
<dbReference type="InterPro" id="IPR013325">
    <property type="entry name" value="RNA_pol_sigma_r2"/>
</dbReference>
<accession>A0A1I2LJH4</accession>
<organism evidence="8 9">
    <name type="scientific">Actinacidiphila alni</name>
    <dbReference type="NCBI Taxonomy" id="380248"/>
    <lineage>
        <taxon>Bacteria</taxon>
        <taxon>Bacillati</taxon>
        <taxon>Actinomycetota</taxon>
        <taxon>Actinomycetes</taxon>
        <taxon>Kitasatosporales</taxon>
        <taxon>Streptomycetaceae</taxon>
        <taxon>Actinacidiphila</taxon>
    </lineage>
</organism>
<evidence type="ECO:0000256" key="2">
    <source>
        <dbReference type="ARBA" id="ARBA00023015"/>
    </source>
</evidence>
<dbReference type="Proteomes" id="UP000199323">
    <property type="component" value="Unassembled WGS sequence"/>
</dbReference>
<evidence type="ECO:0000256" key="3">
    <source>
        <dbReference type="ARBA" id="ARBA00023082"/>
    </source>
</evidence>
<reference evidence="8 9" key="1">
    <citation type="submission" date="2016-10" db="EMBL/GenBank/DDBJ databases">
        <authorList>
            <person name="de Groot N.N."/>
        </authorList>
    </citation>
    <scope>NUCLEOTIDE SEQUENCE [LARGE SCALE GENOMIC DNA]</scope>
    <source>
        <strain evidence="8 9">CGMCC 4.3510</strain>
    </source>
</reference>
<dbReference type="GO" id="GO:0003677">
    <property type="term" value="F:DNA binding"/>
    <property type="evidence" value="ECO:0007669"/>
    <property type="project" value="UniProtKB-KW"/>
</dbReference>
<sequence>MCVRTLVGCCGSDTGPGCPSELQHGQPGTPHDCGNLRGDQGSHRLDCGLLAVADGDHKAFTDLYVTVLPVLLAVIRPRLSSRADVEDVAQDVMTELWTKAGDFRPDRGSALAWIVTIARRRTTDHLRRAAALRRHDLYAAGAHVTSSDRPVEDTVQERLDRGAMGRALAGLTDLQREAVQLAFYTGHTHERTAHLLGVPLGTAKSRIRSGLAGLRAELEDGA</sequence>
<dbReference type="AlphaFoldDB" id="A0A1I2LJH4"/>
<keyword evidence="2" id="KW-0805">Transcription regulation</keyword>
<keyword evidence="4" id="KW-0238">DNA-binding</keyword>
<evidence type="ECO:0000313" key="8">
    <source>
        <dbReference type="EMBL" id="SFF77587.1"/>
    </source>
</evidence>